<gene>
    <name evidence="5" type="ORF">GKC30_09890</name>
</gene>
<name>A0A7K1KPB8_9BACT</name>
<dbReference type="GO" id="GO:0046872">
    <property type="term" value="F:metal ion binding"/>
    <property type="evidence" value="ECO:0007669"/>
    <property type="project" value="UniProtKB-KW"/>
</dbReference>
<accession>A0A7K1KPB8</accession>
<evidence type="ECO:0000256" key="3">
    <source>
        <dbReference type="SAM" id="Phobius"/>
    </source>
</evidence>
<evidence type="ECO:0000259" key="4">
    <source>
        <dbReference type="Pfam" id="PF00149"/>
    </source>
</evidence>
<dbReference type="EMBL" id="WODC01000006">
    <property type="protein sequence ID" value="MUM77944.1"/>
    <property type="molecule type" value="Genomic_DNA"/>
</dbReference>
<dbReference type="GO" id="GO:0008758">
    <property type="term" value="F:UDP-2,3-diacylglucosamine hydrolase activity"/>
    <property type="evidence" value="ECO:0007669"/>
    <property type="project" value="TreeGrafter"/>
</dbReference>
<dbReference type="CDD" id="cd07385">
    <property type="entry name" value="MPP_YkuE_C"/>
    <property type="match status" value="1"/>
</dbReference>
<feature type="transmembrane region" description="Helical" evidence="3">
    <location>
        <begin position="6"/>
        <end position="24"/>
    </location>
</feature>
<organism evidence="5 6">
    <name type="scientific">Pseudodesulfovibrio alkaliphilus</name>
    <dbReference type="NCBI Taxonomy" id="2661613"/>
    <lineage>
        <taxon>Bacteria</taxon>
        <taxon>Pseudomonadati</taxon>
        <taxon>Thermodesulfobacteriota</taxon>
        <taxon>Desulfovibrionia</taxon>
        <taxon>Desulfovibrionales</taxon>
        <taxon>Desulfovibrionaceae</taxon>
    </lineage>
</organism>
<sequence>MAMWSYIVLTVATLLTLYLGWRLIMPLPVGRGRKIAAWLAVGGLLYGQRWVRALREDGADTMLYDGLSWVVFVFLGLVSMVVMFMFLRDLPILAGRTLSLFRRMAAGRISSGRNASAADPGRRRFMLNASNAAIMAVAMPLTGYSIFEARRTPEVVRNDLFVPGLPSGLDGFTIAQMTDTHIGPTLRGGWMRMVVDEINALGADMVVHTGDMVDGSVDSLRRHVAPLADLVAPHGVWMCLGNHEYYAGVEAWMAEVGRLGMRPLVDEHVLVDTGRGRVLLAGVADYTAHRLHPAHLSSPLAAMQGAPGHDVSILLAHQPVSVYEASRAGFDIQLSGHTHGGQFFPWTVAIHLFQPYVRGLHRHDATLLYVNTGTGYWGPPMRLGTAPEITLHTLKAGPGPDVES</sequence>
<keyword evidence="1" id="KW-0479">Metal-binding</keyword>
<dbReference type="GO" id="GO:0009245">
    <property type="term" value="P:lipid A biosynthetic process"/>
    <property type="evidence" value="ECO:0007669"/>
    <property type="project" value="TreeGrafter"/>
</dbReference>
<keyword evidence="3" id="KW-1133">Transmembrane helix</keyword>
<dbReference type="InterPro" id="IPR051158">
    <property type="entry name" value="Metallophosphoesterase_sf"/>
</dbReference>
<dbReference type="Gene3D" id="3.60.21.10">
    <property type="match status" value="1"/>
</dbReference>
<evidence type="ECO:0000313" key="5">
    <source>
        <dbReference type="EMBL" id="MUM77944.1"/>
    </source>
</evidence>
<dbReference type="PANTHER" id="PTHR31302">
    <property type="entry name" value="TRANSMEMBRANE PROTEIN WITH METALLOPHOSPHOESTERASE DOMAIN-RELATED"/>
    <property type="match status" value="1"/>
</dbReference>
<evidence type="ECO:0000256" key="2">
    <source>
        <dbReference type="ARBA" id="ARBA00022801"/>
    </source>
</evidence>
<keyword evidence="3" id="KW-0812">Transmembrane</keyword>
<dbReference type="SUPFAM" id="SSF56300">
    <property type="entry name" value="Metallo-dependent phosphatases"/>
    <property type="match status" value="1"/>
</dbReference>
<keyword evidence="2" id="KW-0378">Hydrolase</keyword>
<keyword evidence="3" id="KW-0472">Membrane</keyword>
<evidence type="ECO:0000313" key="6">
    <source>
        <dbReference type="Proteomes" id="UP000461162"/>
    </source>
</evidence>
<dbReference type="PANTHER" id="PTHR31302:SF31">
    <property type="entry name" value="PHOSPHODIESTERASE YAEI"/>
    <property type="match status" value="1"/>
</dbReference>
<evidence type="ECO:0000256" key="1">
    <source>
        <dbReference type="ARBA" id="ARBA00022723"/>
    </source>
</evidence>
<dbReference type="RefSeq" id="WP_155934573.1">
    <property type="nucleotide sequence ID" value="NZ_WODC01000006.1"/>
</dbReference>
<dbReference type="GO" id="GO:0016020">
    <property type="term" value="C:membrane"/>
    <property type="evidence" value="ECO:0007669"/>
    <property type="project" value="GOC"/>
</dbReference>
<dbReference type="InterPro" id="IPR004843">
    <property type="entry name" value="Calcineurin-like_PHP"/>
</dbReference>
<dbReference type="Proteomes" id="UP000461162">
    <property type="component" value="Unassembled WGS sequence"/>
</dbReference>
<protein>
    <submittedName>
        <fullName evidence="5">Metallophosphoesterase</fullName>
    </submittedName>
</protein>
<keyword evidence="6" id="KW-1185">Reference proteome</keyword>
<proteinExistence type="predicted"/>
<dbReference type="Pfam" id="PF00149">
    <property type="entry name" value="Metallophos"/>
    <property type="match status" value="1"/>
</dbReference>
<feature type="transmembrane region" description="Helical" evidence="3">
    <location>
        <begin position="66"/>
        <end position="87"/>
    </location>
</feature>
<dbReference type="AlphaFoldDB" id="A0A7K1KPB8"/>
<comment type="caution">
    <text evidence="5">The sequence shown here is derived from an EMBL/GenBank/DDBJ whole genome shotgun (WGS) entry which is preliminary data.</text>
</comment>
<reference evidence="5 6" key="1">
    <citation type="submission" date="2019-11" db="EMBL/GenBank/DDBJ databases">
        <title>Pseudodesulfovibrio alkaliphilus, sp. nov., an alkaliphilic sulfate-reducing bacteria from mud volcano of Taman peninsula, Russia.</title>
        <authorList>
            <person name="Frolova A."/>
            <person name="Merkel A.Y."/>
            <person name="Slobodkin A.I."/>
        </authorList>
    </citation>
    <scope>NUCLEOTIDE SEQUENCE [LARGE SCALE GENOMIC DNA]</scope>
    <source>
        <strain evidence="5 6">F-1</strain>
    </source>
</reference>
<dbReference type="InterPro" id="IPR029052">
    <property type="entry name" value="Metallo-depent_PP-like"/>
</dbReference>
<feature type="transmembrane region" description="Helical" evidence="3">
    <location>
        <begin position="36"/>
        <end position="54"/>
    </location>
</feature>
<feature type="domain" description="Calcineurin-like phosphoesterase" evidence="4">
    <location>
        <begin position="173"/>
        <end position="340"/>
    </location>
</feature>